<evidence type="ECO:0000313" key="11">
    <source>
        <dbReference type="Proteomes" id="UP000013520"/>
    </source>
</evidence>
<dbReference type="Pfam" id="PF01385">
    <property type="entry name" value="OrfB_IS605"/>
    <property type="match status" value="1"/>
</dbReference>
<dbReference type="InterPro" id="IPR001959">
    <property type="entry name" value="Transposase"/>
</dbReference>
<evidence type="ECO:0000256" key="5">
    <source>
        <dbReference type="ARBA" id="ARBA00023125"/>
    </source>
</evidence>
<keyword evidence="6" id="KW-0233">DNA recombination</keyword>
<evidence type="ECO:0000259" key="8">
    <source>
        <dbReference type="Pfam" id="PF07282"/>
    </source>
</evidence>
<dbReference type="KEGG" id="dgi:Desgi_1022"/>
<dbReference type="InterPro" id="IPR021027">
    <property type="entry name" value="Transposase_put_HTH"/>
</dbReference>
<dbReference type="RefSeq" id="WP_015617919.1">
    <property type="nucleotide sequence ID" value="NC_021184.1"/>
</dbReference>
<evidence type="ECO:0000259" key="9">
    <source>
        <dbReference type="Pfam" id="PF12323"/>
    </source>
</evidence>
<accession>R4KFX7</accession>
<reference evidence="10 11" key="1">
    <citation type="submission" date="2012-01" db="EMBL/GenBank/DDBJ databases">
        <title>Complete sequence of Desulfotomaculum gibsoniae DSM 7213.</title>
        <authorList>
            <consortium name="US DOE Joint Genome Institute"/>
            <person name="Lucas S."/>
            <person name="Han J."/>
            <person name="Lapidus A."/>
            <person name="Cheng J.-F."/>
            <person name="Goodwin L."/>
            <person name="Pitluck S."/>
            <person name="Peters L."/>
            <person name="Ovchinnikova G."/>
            <person name="Teshima H."/>
            <person name="Detter J.C."/>
            <person name="Han C."/>
            <person name="Tapia R."/>
            <person name="Land M."/>
            <person name="Hauser L."/>
            <person name="Kyrpides N."/>
            <person name="Ivanova N."/>
            <person name="Pagani I."/>
            <person name="Parshina S."/>
            <person name="Plugge C."/>
            <person name="Muyzer G."/>
            <person name="Kuever J."/>
            <person name="Ivanova A."/>
            <person name="Nazina T."/>
            <person name="Klenk H.-P."/>
            <person name="Brambilla E."/>
            <person name="Spring S."/>
            <person name="Stams A.F."/>
            <person name="Woyke T."/>
        </authorList>
    </citation>
    <scope>NUCLEOTIDE SEQUENCE [LARGE SCALE GENOMIC DNA]</scope>
    <source>
        <strain evidence="10 11">DSM 7213</strain>
    </source>
</reference>
<evidence type="ECO:0000256" key="4">
    <source>
        <dbReference type="ARBA" id="ARBA00022833"/>
    </source>
</evidence>
<dbReference type="HOGENOM" id="CLU_032903_16_5_9"/>
<organism evidence="10 11">
    <name type="scientific">Desulfoscipio gibsoniae DSM 7213</name>
    <dbReference type="NCBI Taxonomy" id="767817"/>
    <lineage>
        <taxon>Bacteria</taxon>
        <taxon>Bacillati</taxon>
        <taxon>Bacillota</taxon>
        <taxon>Clostridia</taxon>
        <taxon>Eubacteriales</taxon>
        <taxon>Desulfallaceae</taxon>
        <taxon>Desulfoscipio</taxon>
    </lineage>
</organism>
<feature type="domain" description="Probable transposase IS891/IS1136/IS1341" evidence="7">
    <location>
        <begin position="198"/>
        <end position="297"/>
    </location>
</feature>
<evidence type="ECO:0000256" key="6">
    <source>
        <dbReference type="ARBA" id="ARBA00023172"/>
    </source>
</evidence>
<feature type="domain" description="Cas12f1-like TNB" evidence="8">
    <location>
        <begin position="332"/>
        <end position="397"/>
    </location>
</feature>
<dbReference type="Proteomes" id="UP000013520">
    <property type="component" value="Chromosome"/>
</dbReference>
<protein>
    <submittedName>
        <fullName evidence="10">Transposase</fullName>
    </submittedName>
</protein>
<dbReference type="STRING" id="767817.Desgi_1022"/>
<dbReference type="Pfam" id="PF07282">
    <property type="entry name" value="Cas12f1-like_TNB"/>
    <property type="match status" value="1"/>
</dbReference>
<name>R4KFX7_9FIRM</name>
<evidence type="ECO:0000256" key="3">
    <source>
        <dbReference type="ARBA" id="ARBA00022723"/>
    </source>
</evidence>
<dbReference type="GO" id="GO:0006310">
    <property type="term" value="P:DNA recombination"/>
    <property type="evidence" value="ECO:0007669"/>
    <property type="project" value="UniProtKB-KW"/>
</dbReference>
<proteinExistence type="inferred from homology"/>
<evidence type="ECO:0000256" key="2">
    <source>
        <dbReference type="ARBA" id="ARBA00022578"/>
    </source>
</evidence>
<feature type="domain" description="Transposase putative helix-turn-helix" evidence="9">
    <location>
        <begin position="1"/>
        <end position="43"/>
    </location>
</feature>
<dbReference type="eggNOG" id="COG0675">
    <property type="taxonomic scope" value="Bacteria"/>
</dbReference>
<dbReference type="InterPro" id="IPR051491">
    <property type="entry name" value="Recombinase/Transposase-rel"/>
</dbReference>
<keyword evidence="5" id="KW-0238">DNA-binding</keyword>
<dbReference type="PANTHER" id="PTHR36172:SF1">
    <property type="entry name" value="RESOLVASE-RELATED"/>
    <property type="match status" value="1"/>
</dbReference>
<comment type="similarity">
    <text evidence="1">In the C-terminal section; belongs to the transposase 35 family.</text>
</comment>
<sequence>MLLTEKVVLSPTPKQEQWLWQMSMAATKLYNIALQQRRWHFYRQHGTAQSLSYTYQNSQLVELKKAFPCFKQLYSLVAQEVLRLVNKDYRSFWGRLKNQRLNGDEVTARPPRFKSALKYFTLPYIQSGFELDDEYLVVSGGMESYKTSKGKTKRRQHKERIKIEGYRNLPDNIHSLTISYEKGKYYANLVYEITPAKLGSERPLKVVAFDPGVKTFLTGATDSGCLIEVHSTVNRSTRYFDKEIDLVKSKLDRCKKGSRRWRRLKKALSTLYQRRAGQINGTLHATAKLLANSRHDIISVGNPNKLGMASSDPAKGKGNQRINRAVQNNWPHKKFLGYLGYKTESRGKYTHKADERYSTQTCSNCGNRQKLKPTIRTYKCPKCAMVLGRDDNAAINLLNNLLTSFYRPKVNYRDYRKKKIYSRTLSGQWYVAYKKVG</sequence>
<dbReference type="Pfam" id="PF12323">
    <property type="entry name" value="HTH_OrfB_IS605"/>
    <property type="match status" value="1"/>
</dbReference>
<evidence type="ECO:0000313" key="10">
    <source>
        <dbReference type="EMBL" id="AGL00557.1"/>
    </source>
</evidence>
<keyword evidence="3" id="KW-0479">Metal-binding</keyword>
<keyword evidence="11" id="KW-1185">Reference proteome</keyword>
<dbReference type="AlphaFoldDB" id="R4KFX7"/>
<evidence type="ECO:0000256" key="1">
    <source>
        <dbReference type="ARBA" id="ARBA00008761"/>
    </source>
</evidence>
<dbReference type="PANTHER" id="PTHR36172">
    <property type="match status" value="1"/>
</dbReference>
<dbReference type="GO" id="GO:0032196">
    <property type="term" value="P:transposition"/>
    <property type="evidence" value="ECO:0007669"/>
    <property type="project" value="UniProtKB-KW"/>
</dbReference>
<dbReference type="InterPro" id="IPR010095">
    <property type="entry name" value="Cas12f1-like_TNB"/>
</dbReference>
<dbReference type="EMBL" id="CP003273">
    <property type="protein sequence ID" value="AGL00557.1"/>
    <property type="molecule type" value="Genomic_DNA"/>
</dbReference>
<dbReference type="OrthoDB" id="4278026at2"/>
<dbReference type="GO" id="GO:0003677">
    <property type="term" value="F:DNA binding"/>
    <property type="evidence" value="ECO:0007669"/>
    <property type="project" value="UniProtKB-KW"/>
</dbReference>
<dbReference type="GO" id="GO:0046872">
    <property type="term" value="F:metal ion binding"/>
    <property type="evidence" value="ECO:0007669"/>
    <property type="project" value="UniProtKB-KW"/>
</dbReference>
<keyword evidence="4" id="KW-0862">Zinc</keyword>
<gene>
    <name evidence="10" type="ORF">Desgi_1022</name>
</gene>
<dbReference type="NCBIfam" id="NF040570">
    <property type="entry name" value="guided_TnpB"/>
    <property type="match status" value="1"/>
</dbReference>
<evidence type="ECO:0000259" key="7">
    <source>
        <dbReference type="Pfam" id="PF01385"/>
    </source>
</evidence>
<keyword evidence="2" id="KW-0815">Transposition</keyword>